<protein>
    <recommendedName>
        <fullName evidence="4">Secreted protein</fullName>
    </recommendedName>
</protein>
<feature type="chain" id="PRO_5021985958" description="Secreted protein" evidence="1">
    <location>
        <begin position="19"/>
        <end position="140"/>
    </location>
</feature>
<reference evidence="2 3" key="1">
    <citation type="submission" date="2019-07" db="EMBL/GenBank/DDBJ databases">
        <authorList>
            <person name="Jastrzebski P J."/>
            <person name="Paukszto L."/>
            <person name="Jastrzebski P J."/>
        </authorList>
    </citation>
    <scope>NUCLEOTIDE SEQUENCE [LARGE SCALE GENOMIC DNA]</scope>
    <source>
        <strain evidence="2 3">WMS-il1</strain>
    </source>
</reference>
<evidence type="ECO:0000313" key="3">
    <source>
        <dbReference type="Proteomes" id="UP000321570"/>
    </source>
</evidence>
<keyword evidence="3" id="KW-1185">Reference proteome</keyword>
<sequence>MLFFQVLLLFVCVGLISATPSTSETAQLNKKIKLASGENACVCHVSVKRVESGTVTLPTTEEMDNFPEVKAIRERCSTSGHISTSNFGYPSFLTEQEITSGYFRREWTFLLQFPSLRNCPNVGPSMNPTYYTLFCKLCGG</sequence>
<keyword evidence="1" id="KW-0732">Signal</keyword>
<dbReference type="Proteomes" id="UP000321570">
    <property type="component" value="Unassembled WGS sequence"/>
</dbReference>
<evidence type="ECO:0000313" key="2">
    <source>
        <dbReference type="EMBL" id="VUZ46336.1"/>
    </source>
</evidence>
<name>A0A564YGM2_HYMDI</name>
<organism evidence="2 3">
    <name type="scientific">Hymenolepis diminuta</name>
    <name type="common">Rat tapeworm</name>
    <dbReference type="NCBI Taxonomy" id="6216"/>
    <lineage>
        <taxon>Eukaryota</taxon>
        <taxon>Metazoa</taxon>
        <taxon>Spiralia</taxon>
        <taxon>Lophotrochozoa</taxon>
        <taxon>Platyhelminthes</taxon>
        <taxon>Cestoda</taxon>
        <taxon>Eucestoda</taxon>
        <taxon>Cyclophyllidea</taxon>
        <taxon>Hymenolepididae</taxon>
        <taxon>Hymenolepis</taxon>
    </lineage>
</organism>
<dbReference type="AlphaFoldDB" id="A0A564YGM2"/>
<evidence type="ECO:0008006" key="4">
    <source>
        <dbReference type="Google" id="ProtNLM"/>
    </source>
</evidence>
<feature type="signal peptide" evidence="1">
    <location>
        <begin position="1"/>
        <end position="18"/>
    </location>
</feature>
<evidence type="ECO:0000256" key="1">
    <source>
        <dbReference type="SAM" id="SignalP"/>
    </source>
</evidence>
<accession>A0A564YGM2</accession>
<proteinExistence type="predicted"/>
<dbReference type="EMBL" id="CABIJS010000216">
    <property type="protein sequence ID" value="VUZ46336.1"/>
    <property type="molecule type" value="Genomic_DNA"/>
</dbReference>
<gene>
    <name evidence="2" type="ORF">WMSIL1_LOCUS6124</name>
</gene>